<sequence length="218" mass="23393">MESILIPLLTIIAIDLVLAGDNAVVIALATRNLPIEQRKKAIFWGAGGAVIVRVTLTFIAVQLLNIPYLMAAGGLLLVYVAVKLLIEEEADENLATANNLYQAVKTIVVADIVMGLDNVLAVAGASHGSFWLILFGLAVSIPLIIWGSQVISNAMNKYPILVYIGSAIIAYTAAKMFLHDNEMNAFIPDAWNLPIEIVVVVGVILIGKFVKSSRLKTA</sequence>
<gene>
    <name evidence="7" type="ORF">ACFOZY_00455</name>
</gene>
<feature type="transmembrane region" description="Helical" evidence="6">
    <location>
        <begin position="6"/>
        <end position="29"/>
    </location>
</feature>
<evidence type="ECO:0000256" key="1">
    <source>
        <dbReference type="ARBA" id="ARBA00004141"/>
    </source>
</evidence>
<comment type="similarity">
    <text evidence="2">Belongs to the TerC family.</text>
</comment>
<feature type="transmembrane region" description="Helical" evidence="6">
    <location>
        <begin position="41"/>
        <end position="60"/>
    </location>
</feature>
<reference evidence="8" key="1">
    <citation type="journal article" date="2019" name="Int. J. Syst. Evol. Microbiol.">
        <title>The Global Catalogue of Microorganisms (GCM) 10K type strain sequencing project: providing services to taxonomists for standard genome sequencing and annotation.</title>
        <authorList>
            <consortium name="The Broad Institute Genomics Platform"/>
            <consortium name="The Broad Institute Genome Sequencing Center for Infectious Disease"/>
            <person name="Wu L."/>
            <person name="Ma J."/>
        </authorList>
    </citation>
    <scope>NUCLEOTIDE SEQUENCE [LARGE SCALE GENOMIC DNA]</scope>
    <source>
        <strain evidence="8">CCUG 59778</strain>
    </source>
</reference>
<comment type="caution">
    <text evidence="7">The sequence shown here is derived from an EMBL/GenBank/DDBJ whole genome shotgun (WGS) entry which is preliminary data.</text>
</comment>
<accession>A0ABV8X1N9</accession>
<evidence type="ECO:0000256" key="2">
    <source>
        <dbReference type="ARBA" id="ARBA00007511"/>
    </source>
</evidence>
<feature type="transmembrane region" description="Helical" evidence="6">
    <location>
        <begin position="107"/>
        <end position="124"/>
    </location>
</feature>
<evidence type="ECO:0000313" key="7">
    <source>
        <dbReference type="EMBL" id="MFC4408895.1"/>
    </source>
</evidence>
<dbReference type="InterPro" id="IPR022301">
    <property type="entry name" value="Integral_membrane_YjbE"/>
</dbReference>
<organism evidence="7 8">
    <name type="scientific">Chungangia koreensis</name>
    <dbReference type="NCBI Taxonomy" id="752657"/>
    <lineage>
        <taxon>Bacteria</taxon>
        <taxon>Bacillati</taxon>
        <taxon>Bacillota</taxon>
        <taxon>Bacilli</taxon>
        <taxon>Lactobacillales</taxon>
        <taxon>Chungangia</taxon>
    </lineage>
</organism>
<keyword evidence="4 6" id="KW-1133">Transmembrane helix</keyword>
<feature type="transmembrane region" description="Helical" evidence="6">
    <location>
        <begin position="66"/>
        <end position="86"/>
    </location>
</feature>
<proteinExistence type="inferred from homology"/>
<keyword evidence="5 6" id="KW-0472">Membrane</keyword>
<protein>
    <submittedName>
        <fullName evidence="7">TerC family protein</fullName>
    </submittedName>
</protein>
<evidence type="ECO:0000256" key="3">
    <source>
        <dbReference type="ARBA" id="ARBA00022692"/>
    </source>
</evidence>
<dbReference type="NCBIfam" id="TIGR03717">
    <property type="entry name" value="R_switched_YjbE"/>
    <property type="match status" value="1"/>
</dbReference>
<evidence type="ECO:0000256" key="6">
    <source>
        <dbReference type="SAM" id="Phobius"/>
    </source>
</evidence>
<dbReference type="InterPro" id="IPR005496">
    <property type="entry name" value="Integral_membrane_TerC"/>
</dbReference>
<keyword evidence="3 6" id="KW-0812">Transmembrane</keyword>
<dbReference type="PANTHER" id="PTHR30238:SF4">
    <property type="entry name" value="SLL1022 PROTEIN"/>
    <property type="match status" value="1"/>
</dbReference>
<feature type="transmembrane region" description="Helical" evidence="6">
    <location>
        <begin position="130"/>
        <end position="148"/>
    </location>
</feature>
<dbReference type="RefSeq" id="WP_378151077.1">
    <property type="nucleotide sequence ID" value="NZ_JBHSEC010000001.1"/>
</dbReference>
<evidence type="ECO:0000256" key="4">
    <source>
        <dbReference type="ARBA" id="ARBA00022989"/>
    </source>
</evidence>
<comment type="subcellular location">
    <subcellularLocation>
        <location evidence="1">Membrane</location>
        <topology evidence="1">Multi-pass membrane protein</topology>
    </subcellularLocation>
</comment>
<feature type="transmembrane region" description="Helical" evidence="6">
    <location>
        <begin position="160"/>
        <end position="178"/>
    </location>
</feature>
<feature type="transmembrane region" description="Helical" evidence="6">
    <location>
        <begin position="190"/>
        <end position="210"/>
    </location>
</feature>
<evidence type="ECO:0000313" key="8">
    <source>
        <dbReference type="Proteomes" id="UP001595817"/>
    </source>
</evidence>
<name>A0ABV8X1N9_9LACT</name>
<dbReference type="Proteomes" id="UP001595817">
    <property type="component" value="Unassembled WGS sequence"/>
</dbReference>
<dbReference type="Pfam" id="PF03741">
    <property type="entry name" value="TerC"/>
    <property type="match status" value="1"/>
</dbReference>
<keyword evidence="8" id="KW-1185">Reference proteome</keyword>
<dbReference type="PANTHER" id="PTHR30238">
    <property type="entry name" value="MEMBRANE BOUND PREDICTED REDOX MODULATOR"/>
    <property type="match status" value="1"/>
</dbReference>
<dbReference type="EMBL" id="JBHSEC010000001">
    <property type="protein sequence ID" value="MFC4408895.1"/>
    <property type="molecule type" value="Genomic_DNA"/>
</dbReference>
<evidence type="ECO:0000256" key="5">
    <source>
        <dbReference type="ARBA" id="ARBA00023136"/>
    </source>
</evidence>